<dbReference type="SUPFAM" id="SSF48264">
    <property type="entry name" value="Cytochrome P450"/>
    <property type="match status" value="1"/>
</dbReference>
<sequence length="428" mass="48051">MSQDQSTAAYGSKETNGLGAKEYRPPKDQDLEASSPEIEEIEPIPADLVTILSADEHFFEGRLVPLQLPTCCHYLGFLKQIHASLTIIDFIKGNPHLSALINDSLFAETKSFRWKTTIQAYTNSDHFIEALELQSPFSKTENTLDSASFCDSDLKLHFVIPSRPLFLLVYNELLGIFNGNNHFPGMVSLSASMKLQISNANGQGSGHHNGASKMGYCRTGCDVVEMEIYYNHSLLQVHRFSSCTSIQREHYSSNVEIINLKWDDFGYGLVSHGELNLFGDIEISPESRIQKLDGRVLLFRPEQSAMIMKMGANNVMMSNGDVCELEELVNEGHVLKEEVEFIVVLREMIFRGTDTVAILLEWILARMVLHPEIQSKTQFPIPHDEPWRFKEEDVSIMGSNLRLALCRSIKGVDPSKALGLVNVQLKLA</sequence>
<dbReference type="GO" id="GO:0004497">
    <property type="term" value="F:monooxygenase activity"/>
    <property type="evidence" value="ECO:0007669"/>
    <property type="project" value="UniProtKB-KW"/>
</dbReference>
<dbReference type="EMBL" id="JAMYWD010000001">
    <property type="protein sequence ID" value="KAJ4982017.1"/>
    <property type="molecule type" value="Genomic_DNA"/>
</dbReference>
<evidence type="ECO:0000256" key="5">
    <source>
        <dbReference type="ARBA" id="ARBA00023002"/>
    </source>
</evidence>
<dbReference type="GO" id="GO:0016705">
    <property type="term" value="F:oxidoreductase activity, acting on paired donors, with incorporation or reduction of molecular oxygen"/>
    <property type="evidence" value="ECO:0007669"/>
    <property type="project" value="InterPro"/>
</dbReference>
<organism evidence="9 10">
    <name type="scientific">Protea cynaroides</name>
    <dbReference type="NCBI Taxonomy" id="273540"/>
    <lineage>
        <taxon>Eukaryota</taxon>
        <taxon>Viridiplantae</taxon>
        <taxon>Streptophyta</taxon>
        <taxon>Embryophyta</taxon>
        <taxon>Tracheophyta</taxon>
        <taxon>Spermatophyta</taxon>
        <taxon>Magnoliopsida</taxon>
        <taxon>Proteales</taxon>
        <taxon>Proteaceae</taxon>
        <taxon>Protea</taxon>
    </lineage>
</organism>
<evidence type="ECO:0000256" key="3">
    <source>
        <dbReference type="ARBA" id="ARBA00022617"/>
    </source>
</evidence>
<evidence type="ECO:0000256" key="2">
    <source>
        <dbReference type="ARBA" id="ARBA00010617"/>
    </source>
</evidence>
<comment type="similarity">
    <text evidence="2">Belongs to the cytochrome P450 family.</text>
</comment>
<evidence type="ECO:0000313" key="10">
    <source>
        <dbReference type="Proteomes" id="UP001141806"/>
    </source>
</evidence>
<feature type="compositionally biased region" description="Polar residues" evidence="8">
    <location>
        <begin position="1"/>
        <end position="15"/>
    </location>
</feature>
<evidence type="ECO:0000313" key="9">
    <source>
        <dbReference type="EMBL" id="KAJ4982017.1"/>
    </source>
</evidence>
<keyword evidence="10" id="KW-1185">Reference proteome</keyword>
<keyword evidence="4" id="KW-0479">Metal-binding</keyword>
<reference evidence="9" key="1">
    <citation type="journal article" date="2023" name="Plant J.">
        <title>The genome of the king protea, Protea cynaroides.</title>
        <authorList>
            <person name="Chang J."/>
            <person name="Duong T.A."/>
            <person name="Schoeman C."/>
            <person name="Ma X."/>
            <person name="Roodt D."/>
            <person name="Barker N."/>
            <person name="Li Z."/>
            <person name="Van de Peer Y."/>
            <person name="Mizrachi E."/>
        </authorList>
    </citation>
    <scope>NUCLEOTIDE SEQUENCE</scope>
    <source>
        <tissue evidence="9">Young leaves</tissue>
    </source>
</reference>
<gene>
    <name evidence="9" type="ORF">NE237_032854</name>
</gene>
<comment type="caution">
    <text evidence="9">The sequence shown here is derived from an EMBL/GenBank/DDBJ whole genome shotgun (WGS) entry which is preliminary data.</text>
</comment>
<keyword evidence="5" id="KW-0560">Oxidoreductase</keyword>
<dbReference type="InterPro" id="IPR051996">
    <property type="entry name" value="Cytochrome_P450_78A"/>
</dbReference>
<evidence type="ECO:0000256" key="8">
    <source>
        <dbReference type="SAM" id="MobiDB-lite"/>
    </source>
</evidence>
<dbReference type="PANTHER" id="PTHR47946">
    <property type="entry name" value="CYTOCHROME P450 78A7-RELATED"/>
    <property type="match status" value="1"/>
</dbReference>
<feature type="compositionally biased region" description="Basic and acidic residues" evidence="8">
    <location>
        <begin position="21"/>
        <end position="30"/>
    </location>
</feature>
<evidence type="ECO:0000256" key="1">
    <source>
        <dbReference type="ARBA" id="ARBA00001971"/>
    </source>
</evidence>
<keyword evidence="7" id="KW-0503">Monooxygenase</keyword>
<proteinExistence type="inferred from homology"/>
<feature type="region of interest" description="Disordered" evidence="8">
    <location>
        <begin position="1"/>
        <end position="38"/>
    </location>
</feature>
<evidence type="ECO:0000256" key="4">
    <source>
        <dbReference type="ARBA" id="ARBA00022723"/>
    </source>
</evidence>
<keyword evidence="6" id="KW-0408">Iron</keyword>
<name>A0A9Q0R3V6_9MAGN</name>
<dbReference type="GO" id="GO:0005506">
    <property type="term" value="F:iron ion binding"/>
    <property type="evidence" value="ECO:0007669"/>
    <property type="project" value="InterPro"/>
</dbReference>
<dbReference type="PANTHER" id="PTHR47946:SF14">
    <property type="entry name" value="CYTOCHROME P450 FAMILY PROTEIN"/>
    <property type="match status" value="1"/>
</dbReference>
<evidence type="ECO:0000256" key="7">
    <source>
        <dbReference type="ARBA" id="ARBA00023033"/>
    </source>
</evidence>
<keyword evidence="3" id="KW-0349">Heme</keyword>
<dbReference type="Gene3D" id="1.10.630.10">
    <property type="entry name" value="Cytochrome P450"/>
    <property type="match status" value="1"/>
</dbReference>
<evidence type="ECO:0000256" key="6">
    <source>
        <dbReference type="ARBA" id="ARBA00023004"/>
    </source>
</evidence>
<dbReference type="GO" id="GO:0020037">
    <property type="term" value="F:heme binding"/>
    <property type="evidence" value="ECO:0007669"/>
    <property type="project" value="InterPro"/>
</dbReference>
<accession>A0A9Q0R3V6</accession>
<dbReference type="Proteomes" id="UP001141806">
    <property type="component" value="Unassembled WGS sequence"/>
</dbReference>
<dbReference type="AlphaFoldDB" id="A0A9Q0R3V6"/>
<protein>
    <submittedName>
        <fullName evidence="9">Uncharacterized protein</fullName>
    </submittedName>
</protein>
<dbReference type="InterPro" id="IPR036396">
    <property type="entry name" value="Cyt_P450_sf"/>
</dbReference>
<comment type="cofactor">
    <cofactor evidence="1">
        <name>heme</name>
        <dbReference type="ChEBI" id="CHEBI:30413"/>
    </cofactor>
</comment>